<feature type="region of interest" description="Disordered" evidence="1">
    <location>
        <begin position="319"/>
        <end position="345"/>
    </location>
</feature>
<dbReference type="PANTHER" id="PTHR32305">
    <property type="match status" value="1"/>
</dbReference>
<dbReference type="Gene3D" id="2.180.10.10">
    <property type="entry name" value="RHS repeat-associated core"/>
    <property type="match status" value="1"/>
</dbReference>
<dbReference type="InterPro" id="IPR050708">
    <property type="entry name" value="T6SS_VgrG/RHS"/>
</dbReference>
<comment type="caution">
    <text evidence="2">The sequence shown here is derived from an EMBL/GenBank/DDBJ whole genome shotgun (WGS) entry which is preliminary data.</text>
</comment>
<proteinExistence type="predicted"/>
<name>A0ABY2RAQ2_9FLAO</name>
<evidence type="ECO:0000313" key="2">
    <source>
        <dbReference type="EMBL" id="THV62052.1"/>
    </source>
</evidence>
<sequence>MYQYRDHLGNARISFAKNSEGVLEVTYTNNYYLFGLNHIEGMLSSSNFGGYYSYKYNGKELQETGMYDYGARMYMPDIGRWGVVDPLAETSRRWSTYTYAFNNPLRFIDPDGMQNYDITFGKSVSADTQNKIVSDLEKETGLTLSVGSDGKLSYAETENMGGSETARNMLKGAIDNHRTDYQVNSDNTRGSSIQEIGGRGEKVDGVAGYTHVYDLNINTDQIDNFIKGTSAALNPLTMGYGMITLHEVSHKYNNLIDGSVGSDGTEYQASTIYGIQGDNVKKMNIIRTELDASSSSGTLPFGQRKSYSPLDVRGVNFYPFSDSSKTLGPSKVDPKKDLYIKTPRK</sequence>
<dbReference type="EMBL" id="SDLV01000012">
    <property type="protein sequence ID" value="THV62052.1"/>
    <property type="molecule type" value="Genomic_DNA"/>
</dbReference>
<gene>
    <name evidence="2" type="ORF">EK417_06470</name>
</gene>
<dbReference type="PANTHER" id="PTHR32305:SF15">
    <property type="entry name" value="PROTEIN RHSA-RELATED"/>
    <property type="match status" value="1"/>
</dbReference>
<dbReference type="InterPro" id="IPR022385">
    <property type="entry name" value="Rhs_assc_core"/>
</dbReference>
<keyword evidence="3" id="KW-1185">Reference proteome</keyword>
<organism evidence="2 3">
    <name type="scientific">Chryseobacterium candidae</name>
    <dbReference type="NCBI Taxonomy" id="1978493"/>
    <lineage>
        <taxon>Bacteria</taxon>
        <taxon>Pseudomonadati</taxon>
        <taxon>Bacteroidota</taxon>
        <taxon>Flavobacteriia</taxon>
        <taxon>Flavobacteriales</taxon>
        <taxon>Weeksellaceae</taxon>
        <taxon>Chryseobacterium group</taxon>
        <taxon>Chryseobacterium</taxon>
    </lineage>
</organism>
<evidence type="ECO:0000313" key="3">
    <source>
        <dbReference type="Proteomes" id="UP000306038"/>
    </source>
</evidence>
<dbReference type="NCBIfam" id="TIGR03696">
    <property type="entry name" value="Rhs_assc_core"/>
    <property type="match status" value="1"/>
</dbReference>
<protein>
    <submittedName>
        <fullName evidence="2">RHS repeat-associated core domain-containing protein</fullName>
    </submittedName>
</protein>
<dbReference type="Proteomes" id="UP000306038">
    <property type="component" value="Unassembled WGS sequence"/>
</dbReference>
<reference evidence="2 3" key="1">
    <citation type="submission" date="2019-01" db="EMBL/GenBank/DDBJ databases">
        <authorList>
            <person name="B I."/>
            <person name="Ch S."/>
            <person name="Ch V.R."/>
        </authorList>
    </citation>
    <scope>NUCLEOTIDE SEQUENCE [LARGE SCALE GENOMIC DNA]</scope>
    <source>
        <strain evidence="2 3">JC507</strain>
    </source>
</reference>
<evidence type="ECO:0000256" key="1">
    <source>
        <dbReference type="SAM" id="MobiDB-lite"/>
    </source>
</evidence>
<accession>A0ABY2RAQ2</accession>